<gene>
    <name evidence="5" type="ORF">ACIA8P_44175</name>
</gene>
<evidence type="ECO:0000313" key="6">
    <source>
        <dbReference type="Proteomes" id="UP001612415"/>
    </source>
</evidence>
<keyword evidence="2 5" id="KW-0560">Oxidoreductase</keyword>
<dbReference type="Proteomes" id="UP001612415">
    <property type="component" value="Unassembled WGS sequence"/>
</dbReference>
<dbReference type="PANTHER" id="PTHR43866">
    <property type="entry name" value="MALONATE-SEMIALDEHYDE DEHYDROGENASE"/>
    <property type="match status" value="1"/>
</dbReference>
<dbReference type="NCBIfam" id="TIGR01722">
    <property type="entry name" value="MMSDH"/>
    <property type="match status" value="1"/>
</dbReference>
<dbReference type="InterPro" id="IPR010061">
    <property type="entry name" value="MeMal-semiAld_DH"/>
</dbReference>
<dbReference type="Gene3D" id="3.40.605.10">
    <property type="entry name" value="Aldehyde Dehydrogenase, Chain A, domain 1"/>
    <property type="match status" value="1"/>
</dbReference>
<dbReference type="InterPro" id="IPR016162">
    <property type="entry name" value="Ald_DH_N"/>
</dbReference>
<accession>A0ABW7YGI4</accession>
<evidence type="ECO:0000256" key="3">
    <source>
        <dbReference type="ARBA" id="ARBA00023027"/>
    </source>
</evidence>
<comment type="caution">
    <text evidence="5">The sequence shown here is derived from an EMBL/GenBank/DDBJ whole genome shotgun (WGS) entry which is preliminary data.</text>
</comment>
<dbReference type="PROSITE" id="PS00070">
    <property type="entry name" value="ALDEHYDE_DEHYDR_CYS"/>
    <property type="match status" value="1"/>
</dbReference>
<feature type="domain" description="Aldehyde dehydrogenase" evidence="4">
    <location>
        <begin position="19"/>
        <end position="477"/>
    </location>
</feature>
<evidence type="ECO:0000259" key="4">
    <source>
        <dbReference type="Pfam" id="PF00171"/>
    </source>
</evidence>
<dbReference type="SUPFAM" id="SSF53720">
    <property type="entry name" value="ALDH-like"/>
    <property type="match status" value="1"/>
</dbReference>
<dbReference type="Gene3D" id="3.40.309.10">
    <property type="entry name" value="Aldehyde Dehydrogenase, Chain A, domain 2"/>
    <property type="match status" value="1"/>
</dbReference>
<dbReference type="PANTHER" id="PTHR43866:SF4">
    <property type="entry name" value="MALONATE-SEMIALDEHYDE DEHYDROGENASE"/>
    <property type="match status" value="1"/>
</dbReference>
<dbReference type="GO" id="GO:0016491">
    <property type="term" value="F:oxidoreductase activity"/>
    <property type="evidence" value="ECO:0007669"/>
    <property type="project" value="UniProtKB-KW"/>
</dbReference>
<dbReference type="InterPro" id="IPR015590">
    <property type="entry name" value="Aldehyde_DH_dom"/>
</dbReference>
<dbReference type="InterPro" id="IPR016161">
    <property type="entry name" value="Ald_DH/histidinol_DH"/>
</dbReference>
<dbReference type="InterPro" id="IPR016163">
    <property type="entry name" value="Ald_DH_C"/>
</dbReference>
<proteinExistence type="predicted"/>
<protein>
    <recommendedName>
        <fullName evidence="1">methylmalonate-semialdehyde dehydrogenase (CoA acylating)</fullName>
        <ecNumber evidence="1">1.2.1.27</ecNumber>
    </recommendedName>
</protein>
<evidence type="ECO:0000256" key="1">
    <source>
        <dbReference type="ARBA" id="ARBA00013048"/>
    </source>
</evidence>
<name>A0ABW7YGI4_STRCE</name>
<keyword evidence="6" id="KW-1185">Reference proteome</keyword>
<evidence type="ECO:0000256" key="2">
    <source>
        <dbReference type="ARBA" id="ARBA00023002"/>
    </source>
</evidence>
<keyword evidence="3" id="KW-0520">NAD</keyword>
<dbReference type="CDD" id="cd07085">
    <property type="entry name" value="ALDH_F6_MMSDH"/>
    <property type="match status" value="1"/>
</dbReference>
<evidence type="ECO:0000313" key="5">
    <source>
        <dbReference type="EMBL" id="MFI5681524.1"/>
    </source>
</evidence>
<reference evidence="5 6" key="1">
    <citation type="submission" date="2024-10" db="EMBL/GenBank/DDBJ databases">
        <title>The Natural Products Discovery Center: Release of the First 8490 Sequenced Strains for Exploring Actinobacteria Biosynthetic Diversity.</title>
        <authorList>
            <person name="Kalkreuter E."/>
            <person name="Kautsar S.A."/>
            <person name="Yang D."/>
            <person name="Bader C.D."/>
            <person name="Teijaro C.N."/>
            <person name="Fluegel L."/>
            <person name="Davis C.M."/>
            <person name="Simpson J.R."/>
            <person name="Lauterbach L."/>
            <person name="Steele A.D."/>
            <person name="Gui C."/>
            <person name="Meng S."/>
            <person name="Li G."/>
            <person name="Viehrig K."/>
            <person name="Ye F."/>
            <person name="Su P."/>
            <person name="Kiefer A.F."/>
            <person name="Nichols A."/>
            <person name="Cepeda A.J."/>
            <person name="Yan W."/>
            <person name="Fan B."/>
            <person name="Jiang Y."/>
            <person name="Adhikari A."/>
            <person name="Zheng C.-J."/>
            <person name="Schuster L."/>
            <person name="Cowan T.M."/>
            <person name="Smanski M.J."/>
            <person name="Chevrette M.G."/>
            <person name="De Carvalho L.P.S."/>
            <person name="Shen B."/>
        </authorList>
    </citation>
    <scope>NUCLEOTIDE SEQUENCE [LARGE SCALE GENOMIC DNA]</scope>
    <source>
        <strain evidence="5 6">NPDC051599</strain>
    </source>
</reference>
<organism evidence="5 6">
    <name type="scientific">Streptomyces cellulosae</name>
    <dbReference type="NCBI Taxonomy" id="1968"/>
    <lineage>
        <taxon>Bacteria</taxon>
        <taxon>Bacillati</taxon>
        <taxon>Actinomycetota</taxon>
        <taxon>Actinomycetes</taxon>
        <taxon>Kitasatosporales</taxon>
        <taxon>Streptomycetaceae</taxon>
        <taxon>Streptomyces</taxon>
    </lineage>
</organism>
<dbReference type="EMBL" id="JBITDC010000030">
    <property type="protein sequence ID" value="MFI5681524.1"/>
    <property type="molecule type" value="Genomic_DNA"/>
</dbReference>
<dbReference type="InterPro" id="IPR016160">
    <property type="entry name" value="Ald_DH_CS_CYS"/>
</dbReference>
<dbReference type="RefSeq" id="WP_398662262.1">
    <property type="nucleotide sequence ID" value="NZ_JBITDC010000030.1"/>
</dbReference>
<sequence length="498" mass="52774">MTTIEHWINGSLTQGAGTATQPVFNPATGAEQAQVVLGGGADVDAAVQAASAAFETWSESSLTQRTQVMFNFRQLLVEHEEELGRIISAEHGKTVDDARGEITRGREVVEFACGLGDVLKGAFSDQVSRGVDVHNFRQPLGVVAGITPFNFPAMVPLWMHPIAIATGNTFILKPSERDPSAANFVADLYKKAGLPDGVFNVVHGGKDAVDALLTHPGIQAVSFVGSTPIAKYVHEQATAHGKRVQALGGAKNHAVVLPDADLEFAANHITAGAYGSAGERCMAVSVAVAVGEAADGLVKVLERKAREVRVGPGDQPGTEMGPLVTKAAQERVENAVGTAATQGATVVVDGRGLKIEGHEDGFFTGPSLLDHVTTEMQAYKEELFGPVLAIVRVDSLDQAIDVINANRYGNGTALFTSSGESARRFQRKVKVGMIGVNVPVPVPMSYYSFGGWKDSLIGDSPIHGPEGIRFYTRPKVVTTRWPQPTQQISAGFNFPTSN</sequence>
<dbReference type="EC" id="1.2.1.27" evidence="1"/>
<dbReference type="Pfam" id="PF00171">
    <property type="entry name" value="Aldedh"/>
    <property type="match status" value="1"/>
</dbReference>